<dbReference type="AlphaFoldDB" id="A0A150HPA2"/>
<gene>
    <name evidence="1" type="ORF">AVENLUH13518_03069</name>
</gene>
<dbReference type="Proteomes" id="UP000075544">
    <property type="component" value="Unassembled WGS sequence"/>
</dbReference>
<evidence type="ECO:0000313" key="2">
    <source>
        <dbReference type="Proteomes" id="UP000075544"/>
    </source>
</evidence>
<comment type="caution">
    <text evidence="1">The sequence shown here is derived from an EMBL/GenBank/DDBJ whole genome shotgun (WGS) entry which is preliminary data.</text>
</comment>
<name>A0A150HPA2_9GAMM</name>
<organism evidence="1 2">
    <name type="scientific">Acinetobacter venetianus</name>
    <dbReference type="NCBI Taxonomy" id="52133"/>
    <lineage>
        <taxon>Bacteria</taxon>
        <taxon>Pseudomonadati</taxon>
        <taxon>Pseudomonadota</taxon>
        <taxon>Gammaproteobacteria</taxon>
        <taxon>Moraxellales</taxon>
        <taxon>Moraxellaceae</taxon>
        <taxon>Acinetobacter</taxon>
    </lineage>
</organism>
<dbReference type="PATRIC" id="fig|52133.19.peg.3119"/>
<dbReference type="RefSeq" id="WP_061517613.1">
    <property type="nucleotide sequence ID" value="NZ_JRHX01000092.1"/>
</dbReference>
<evidence type="ECO:0000313" key="1">
    <source>
        <dbReference type="EMBL" id="KXZ68344.1"/>
    </source>
</evidence>
<sequence length="178" mass="20577">MIPNLSAEIIPAKSAAGINLGLDFNTFRAISDYQIIHDYNESENVCYEKDKWLILYRNLILPWGESINEICCYWNKTVTLTFNADTKKLEFIYVAKGYQGKLLGLLGIGDRLDSVKNQYNFYFEGDKHYLEFTEDSNQAGEIIPVEIETNYRTAYSAEHSDQFIEAFLIYLPPSERNN</sequence>
<protein>
    <submittedName>
        <fullName evidence="1">Uncharacterized protein</fullName>
    </submittedName>
</protein>
<dbReference type="EMBL" id="JRHX01000092">
    <property type="protein sequence ID" value="KXZ68344.1"/>
    <property type="molecule type" value="Genomic_DNA"/>
</dbReference>
<accession>A0A150HPA2</accession>
<proteinExistence type="predicted"/>
<reference evidence="1 2" key="1">
    <citation type="journal article" date="2016" name="Sci. Rep.">
        <title>Genomic and phenotypic characterization of the species Acinetobacter venetianus.</title>
        <authorList>
            <person name="Fondi M."/>
            <person name="Maida I."/>
            <person name="Perrin E."/>
            <person name="Orlandini V."/>
            <person name="La Torre L."/>
            <person name="Bosi E."/>
            <person name="Negroni A."/>
            <person name="Zanaroli G."/>
            <person name="Fava F."/>
            <person name="Decorosi F."/>
            <person name="Giovannetti L."/>
            <person name="Viti C."/>
            <person name="Vaneechoutte M."/>
            <person name="Dijkshoorn L."/>
            <person name="Fani R."/>
        </authorList>
    </citation>
    <scope>NUCLEOTIDE SEQUENCE [LARGE SCALE GENOMIC DNA]</scope>
    <source>
        <strain evidence="1 2">LUH13518</strain>
    </source>
</reference>